<dbReference type="EMBL" id="CP001407">
    <property type="protein sequence ID" value="ACO27412.1"/>
    <property type="molecule type" value="Genomic_DNA"/>
</dbReference>
<reference evidence="1 2" key="1">
    <citation type="submission" date="2009-02" db="EMBL/GenBank/DDBJ databases">
        <title>Genome sequence of Bacillus cereus 03BB102.</title>
        <authorList>
            <person name="Dodson R.J."/>
            <person name="Jackson P."/>
            <person name="Munk A.C."/>
            <person name="Brettin T."/>
            <person name="Bruce D."/>
            <person name="Detter C."/>
            <person name="Tapia R."/>
            <person name="Han C."/>
            <person name="Sutton G."/>
            <person name="Sims D."/>
        </authorList>
    </citation>
    <scope>NUCLEOTIDE SEQUENCE [LARGE SCALE GENOMIC DNA]</scope>
    <source>
        <strain evidence="1 2">03BB102</strain>
    </source>
</reference>
<accession>A0A158RJY4</accession>
<evidence type="ECO:0000313" key="2">
    <source>
        <dbReference type="Proteomes" id="UP000002210"/>
    </source>
</evidence>
<organism evidence="1 2">
    <name type="scientific">Bacillus cereus (strain 03BB102)</name>
    <dbReference type="NCBI Taxonomy" id="572264"/>
    <lineage>
        <taxon>Bacteria</taxon>
        <taxon>Bacillati</taxon>
        <taxon>Bacillota</taxon>
        <taxon>Bacilli</taxon>
        <taxon>Bacillales</taxon>
        <taxon>Bacillaceae</taxon>
        <taxon>Bacillus</taxon>
        <taxon>Bacillus cereus group</taxon>
    </lineage>
</organism>
<evidence type="ECO:0000313" key="1">
    <source>
        <dbReference type="EMBL" id="ACO27412.1"/>
    </source>
</evidence>
<proteinExistence type="predicted"/>
<dbReference type="Proteomes" id="UP000002210">
    <property type="component" value="Chromosome"/>
</dbReference>
<protein>
    <submittedName>
        <fullName evidence="1">Uncharacterized protein</fullName>
    </submittedName>
</protein>
<dbReference type="KEGG" id="bcx:BCA_1096"/>
<dbReference type="AlphaFoldDB" id="A0A158RJY4"/>
<name>A0A158RJY4_BACC3</name>
<dbReference type="PATRIC" id="fig|572264.18.peg.1044"/>
<gene>
    <name evidence="1" type="ordered locus">BCA_1096</name>
</gene>
<sequence>MKESAVLDRIYYDLAKGAYRNNLGKNYEIKDYTDQKIVLQK</sequence>